<protein>
    <submittedName>
        <fullName evidence="6">FAD/NAD(P)-binding domain-containing protein</fullName>
    </submittedName>
</protein>
<evidence type="ECO:0000259" key="5">
    <source>
        <dbReference type="Pfam" id="PF07992"/>
    </source>
</evidence>
<dbReference type="GO" id="GO:0004174">
    <property type="term" value="F:electron-transferring-flavoprotein dehydrogenase activity"/>
    <property type="evidence" value="ECO:0007669"/>
    <property type="project" value="TreeGrafter"/>
</dbReference>
<evidence type="ECO:0000313" key="6">
    <source>
        <dbReference type="EMBL" id="KZT51755.1"/>
    </source>
</evidence>
<keyword evidence="2" id="KW-0285">Flavoprotein</keyword>
<dbReference type="GO" id="GO:0050660">
    <property type="term" value="F:flavin adenine dinucleotide binding"/>
    <property type="evidence" value="ECO:0007669"/>
    <property type="project" value="TreeGrafter"/>
</dbReference>
<proteinExistence type="inferred from homology"/>
<feature type="domain" description="FAD/NAD(P)-binding" evidence="5">
    <location>
        <begin position="7"/>
        <end position="299"/>
    </location>
</feature>
<dbReference type="InParanoid" id="A0A165CZM7"/>
<dbReference type="Proteomes" id="UP000076842">
    <property type="component" value="Unassembled WGS sequence"/>
</dbReference>
<dbReference type="InterPro" id="IPR023753">
    <property type="entry name" value="FAD/NAD-binding_dom"/>
</dbReference>
<dbReference type="OrthoDB" id="202203at2759"/>
<evidence type="ECO:0000313" key="7">
    <source>
        <dbReference type="Proteomes" id="UP000076842"/>
    </source>
</evidence>
<dbReference type="PANTHER" id="PTHR43735:SF3">
    <property type="entry name" value="FERROPTOSIS SUPPRESSOR PROTEIN 1"/>
    <property type="match status" value="1"/>
</dbReference>
<dbReference type="AlphaFoldDB" id="A0A165CZM7"/>
<reference evidence="6 7" key="1">
    <citation type="journal article" date="2016" name="Mol. Biol. Evol.">
        <title>Comparative Genomics of Early-Diverging Mushroom-Forming Fungi Provides Insights into the Origins of Lignocellulose Decay Capabilities.</title>
        <authorList>
            <person name="Nagy L.G."/>
            <person name="Riley R."/>
            <person name="Tritt A."/>
            <person name="Adam C."/>
            <person name="Daum C."/>
            <person name="Floudas D."/>
            <person name="Sun H."/>
            <person name="Yadav J.S."/>
            <person name="Pangilinan J."/>
            <person name="Larsson K.H."/>
            <person name="Matsuura K."/>
            <person name="Barry K."/>
            <person name="Labutti K."/>
            <person name="Kuo R."/>
            <person name="Ohm R.A."/>
            <person name="Bhattacharya S.S."/>
            <person name="Shirouzu T."/>
            <person name="Yoshinaga Y."/>
            <person name="Martin F.M."/>
            <person name="Grigoriev I.V."/>
            <person name="Hibbett D.S."/>
        </authorList>
    </citation>
    <scope>NUCLEOTIDE SEQUENCE [LARGE SCALE GENOMIC DNA]</scope>
    <source>
        <strain evidence="6 7">HHB12733</strain>
    </source>
</reference>
<comment type="similarity">
    <text evidence="1">Belongs to the FAD-dependent oxidoreductase family.</text>
</comment>
<keyword evidence="3" id="KW-0274">FAD</keyword>
<dbReference type="InterPro" id="IPR036188">
    <property type="entry name" value="FAD/NAD-bd_sf"/>
</dbReference>
<dbReference type="GO" id="GO:0005737">
    <property type="term" value="C:cytoplasm"/>
    <property type="evidence" value="ECO:0007669"/>
    <property type="project" value="TreeGrafter"/>
</dbReference>
<accession>A0A165CZM7</accession>
<dbReference type="Pfam" id="PF07992">
    <property type="entry name" value="Pyr_redox_2"/>
    <property type="match status" value="1"/>
</dbReference>
<keyword evidence="4" id="KW-0560">Oxidoreductase</keyword>
<dbReference type="PRINTS" id="PR00411">
    <property type="entry name" value="PNDRDTASEI"/>
</dbReference>
<dbReference type="EMBL" id="KV424093">
    <property type="protein sequence ID" value="KZT51755.1"/>
    <property type="molecule type" value="Genomic_DNA"/>
</dbReference>
<dbReference type="SUPFAM" id="SSF51905">
    <property type="entry name" value="FAD/NAD(P)-binding domain"/>
    <property type="match status" value="2"/>
</dbReference>
<name>A0A165CZM7_9BASI</name>
<keyword evidence="7" id="KW-1185">Reference proteome</keyword>
<evidence type="ECO:0000256" key="1">
    <source>
        <dbReference type="ARBA" id="ARBA00006442"/>
    </source>
</evidence>
<organism evidence="6 7">
    <name type="scientific">Calocera cornea HHB12733</name>
    <dbReference type="NCBI Taxonomy" id="1353952"/>
    <lineage>
        <taxon>Eukaryota</taxon>
        <taxon>Fungi</taxon>
        <taxon>Dikarya</taxon>
        <taxon>Basidiomycota</taxon>
        <taxon>Agaricomycotina</taxon>
        <taxon>Dacrymycetes</taxon>
        <taxon>Dacrymycetales</taxon>
        <taxon>Dacrymycetaceae</taxon>
        <taxon>Calocera</taxon>
    </lineage>
</organism>
<sequence length="376" mass="40777">MASVDKNIIIVGAISGFFAQDFLKNKLPTDYRIVLIDTQEALFYPIAALRAAVVPGWEEKIHTPFANLFSKGSRHIAVPGTTVLELKEHAVIVDKAHPELGLGAEIPYEYCIIATGASQAPPARPAGPTAKEITSYLRASQSTIASSRRVLVVGGGPAGIELATEVRELHPNVAVTLVHRSEKLMRYAPKAHERVLPILQEMGIEVILEDTVLWPEGYTPGETVREKMVFHTAKGRTIEAQYVYLATGNVPNSSLISSLDPSAIAKSGCIRVHPTFQVDSSHPALQRVFAMGDVADVPEVKLLGGSLRHGRTVAANVLSLIAGKEPTRKHTPRPAASYVTLGAHNAILYTPWFTVSSRLLARLIPSDLHADSFRKM</sequence>
<dbReference type="Gene3D" id="3.50.50.100">
    <property type="match status" value="1"/>
</dbReference>
<evidence type="ECO:0000256" key="2">
    <source>
        <dbReference type="ARBA" id="ARBA00022630"/>
    </source>
</evidence>
<dbReference type="PRINTS" id="PR00368">
    <property type="entry name" value="FADPNR"/>
</dbReference>
<dbReference type="STRING" id="1353952.A0A165CZM7"/>
<dbReference type="PANTHER" id="PTHR43735">
    <property type="entry name" value="APOPTOSIS-INDUCING FACTOR 1"/>
    <property type="match status" value="1"/>
</dbReference>
<evidence type="ECO:0000256" key="3">
    <source>
        <dbReference type="ARBA" id="ARBA00022827"/>
    </source>
</evidence>
<evidence type="ECO:0000256" key="4">
    <source>
        <dbReference type="ARBA" id="ARBA00023002"/>
    </source>
</evidence>
<gene>
    <name evidence="6" type="ORF">CALCODRAFT_521188</name>
</gene>